<dbReference type="FunFam" id="3.40.50.1170:FF:000001">
    <property type="entry name" value="L-asparaginase 2"/>
    <property type="match status" value="1"/>
</dbReference>
<organism evidence="5">
    <name type="scientific">marine metagenome</name>
    <dbReference type="NCBI Taxonomy" id="408172"/>
    <lineage>
        <taxon>unclassified sequences</taxon>
        <taxon>metagenomes</taxon>
        <taxon>ecological metagenomes</taxon>
    </lineage>
</organism>
<dbReference type="Gene3D" id="3.40.50.40">
    <property type="match status" value="1"/>
</dbReference>
<dbReference type="GO" id="GO:0006528">
    <property type="term" value="P:asparagine metabolic process"/>
    <property type="evidence" value="ECO:0007669"/>
    <property type="project" value="InterPro"/>
</dbReference>
<name>A0A381NDR6_9ZZZZ</name>
<dbReference type="GO" id="GO:0004067">
    <property type="term" value="F:asparaginase activity"/>
    <property type="evidence" value="ECO:0007669"/>
    <property type="project" value="InterPro"/>
</dbReference>
<evidence type="ECO:0000259" key="4">
    <source>
        <dbReference type="Pfam" id="PF17763"/>
    </source>
</evidence>
<dbReference type="Pfam" id="PF00710">
    <property type="entry name" value="Asparaginase"/>
    <property type="match status" value="1"/>
</dbReference>
<evidence type="ECO:0000313" key="5">
    <source>
        <dbReference type="EMBL" id="SUZ52667.1"/>
    </source>
</evidence>
<dbReference type="InterPro" id="IPR027474">
    <property type="entry name" value="L-asparaginase_N"/>
</dbReference>
<dbReference type="InterPro" id="IPR004550">
    <property type="entry name" value="AsnASE_II"/>
</dbReference>
<feature type="domain" description="Asparaginase/glutaminase C-terminal" evidence="4">
    <location>
        <begin position="218"/>
        <end position="325"/>
    </location>
</feature>
<dbReference type="CDD" id="cd08964">
    <property type="entry name" value="L-asparaginase_II"/>
    <property type="match status" value="1"/>
</dbReference>
<proteinExistence type="inferred from homology"/>
<accession>A0A381NDR6</accession>
<feature type="domain" description="L-asparaginase N-terminal" evidence="3">
    <location>
        <begin position="13"/>
        <end position="196"/>
    </location>
</feature>
<evidence type="ECO:0000256" key="1">
    <source>
        <dbReference type="ARBA" id="ARBA00010518"/>
    </source>
</evidence>
<keyword evidence="2" id="KW-0378">Hydrolase</keyword>
<dbReference type="SMART" id="SM00870">
    <property type="entry name" value="Asparaginase"/>
    <property type="match status" value="1"/>
</dbReference>
<dbReference type="InterPro" id="IPR027473">
    <property type="entry name" value="L-asparaginase_C"/>
</dbReference>
<dbReference type="Gene3D" id="3.40.50.1170">
    <property type="entry name" value="L-asparaginase, N-terminal domain"/>
    <property type="match status" value="1"/>
</dbReference>
<dbReference type="SUPFAM" id="SSF53774">
    <property type="entry name" value="Glutaminase/Asparaginase"/>
    <property type="match status" value="1"/>
</dbReference>
<dbReference type="InterPro" id="IPR040919">
    <property type="entry name" value="Asparaginase_C"/>
</dbReference>
<dbReference type="PANTHER" id="PTHR11707">
    <property type="entry name" value="L-ASPARAGINASE"/>
    <property type="match status" value="1"/>
</dbReference>
<dbReference type="PANTHER" id="PTHR11707:SF28">
    <property type="entry name" value="60 KDA LYSOPHOSPHOLIPASE"/>
    <property type="match status" value="1"/>
</dbReference>
<comment type="similarity">
    <text evidence="1">Belongs to the asparaginase 1 family.</text>
</comment>
<evidence type="ECO:0008006" key="6">
    <source>
        <dbReference type="Google" id="ProtNLM"/>
    </source>
</evidence>
<sequence>MSVPVGAQELPVVRVIATGGTIASRPGDDQLTGSALIEAVPQLAGVAQVEVEEFSRIGSSGMTPDHWLLLAKRINELLDAEPDVSGVVVTHGTDTMEETAYFLHLTIKDLRPVVLTGSMRSATAISADGPANLLTAVRVAADTNAGGRGVLVVLNDEVHSARDVRKTDNNRIDTFLSAEWGALGVVDSDGVIFRRSSETLHTVQALPSVAGVEALPAVPIVADFAGNDAMVLRSWAQQGVAGIVVQAFGGGRTSPEMRRAISEIASEGIPVVLASRVPEGRVIGSGQQAQSGVVAGGDLPPHKARVLLMLALLHSRDGTEIQAIFDTH</sequence>
<dbReference type="InterPro" id="IPR036152">
    <property type="entry name" value="Asp/glu_Ase-like_sf"/>
</dbReference>
<dbReference type="InterPro" id="IPR037152">
    <property type="entry name" value="L-asparaginase_N_sf"/>
</dbReference>
<dbReference type="EMBL" id="UINC01000288">
    <property type="protein sequence ID" value="SUZ52667.1"/>
    <property type="molecule type" value="Genomic_DNA"/>
</dbReference>
<dbReference type="PROSITE" id="PS00917">
    <property type="entry name" value="ASN_GLN_ASE_2"/>
    <property type="match status" value="1"/>
</dbReference>
<dbReference type="InterPro" id="IPR027475">
    <property type="entry name" value="Asparaginase/glutaminase_AS2"/>
</dbReference>
<gene>
    <name evidence="5" type="ORF">METZ01_LOCUS5521</name>
</gene>
<dbReference type="NCBIfam" id="TIGR00520">
    <property type="entry name" value="asnASE_II"/>
    <property type="match status" value="1"/>
</dbReference>
<dbReference type="SFLD" id="SFLDS00057">
    <property type="entry name" value="Glutaminase/Asparaginase"/>
    <property type="match status" value="1"/>
</dbReference>
<dbReference type="PIRSF" id="PIRSF500176">
    <property type="entry name" value="L_ASNase"/>
    <property type="match status" value="1"/>
</dbReference>
<dbReference type="PIRSF" id="PIRSF001220">
    <property type="entry name" value="L-ASNase_gatD"/>
    <property type="match status" value="1"/>
</dbReference>
<evidence type="ECO:0000256" key="2">
    <source>
        <dbReference type="ARBA" id="ARBA00022801"/>
    </source>
</evidence>
<dbReference type="AlphaFoldDB" id="A0A381NDR6"/>
<protein>
    <recommendedName>
        <fullName evidence="6">Asparaginase</fullName>
    </recommendedName>
</protein>
<reference evidence="5" key="1">
    <citation type="submission" date="2018-05" db="EMBL/GenBank/DDBJ databases">
        <authorList>
            <person name="Lanie J.A."/>
            <person name="Ng W.-L."/>
            <person name="Kazmierczak K.M."/>
            <person name="Andrzejewski T.M."/>
            <person name="Davidsen T.M."/>
            <person name="Wayne K.J."/>
            <person name="Tettelin H."/>
            <person name="Glass J.I."/>
            <person name="Rusch D."/>
            <person name="Podicherti R."/>
            <person name="Tsui H.-C.T."/>
            <person name="Winkler M.E."/>
        </authorList>
    </citation>
    <scope>NUCLEOTIDE SEQUENCE</scope>
</reference>
<evidence type="ECO:0000259" key="3">
    <source>
        <dbReference type="Pfam" id="PF00710"/>
    </source>
</evidence>
<dbReference type="PRINTS" id="PR00139">
    <property type="entry name" value="ASNGLNASE"/>
</dbReference>
<dbReference type="PROSITE" id="PS51732">
    <property type="entry name" value="ASN_GLN_ASE_3"/>
    <property type="match status" value="1"/>
</dbReference>
<dbReference type="InterPro" id="IPR020827">
    <property type="entry name" value="Asparaginase/glutaminase_AS1"/>
</dbReference>
<dbReference type="InterPro" id="IPR006034">
    <property type="entry name" value="Asparaginase/glutaminase-like"/>
</dbReference>
<dbReference type="Pfam" id="PF17763">
    <property type="entry name" value="Asparaginase_C"/>
    <property type="match status" value="1"/>
</dbReference>
<dbReference type="PROSITE" id="PS00144">
    <property type="entry name" value="ASN_GLN_ASE_1"/>
    <property type="match status" value="1"/>
</dbReference>